<organism evidence="1">
    <name type="scientific">Thermus tengchongensis</name>
    <dbReference type="NCBI Taxonomy" id="1214928"/>
    <lineage>
        <taxon>Bacteria</taxon>
        <taxon>Thermotogati</taxon>
        <taxon>Deinococcota</taxon>
        <taxon>Deinococci</taxon>
        <taxon>Thermales</taxon>
        <taxon>Thermaceae</taxon>
        <taxon>Thermus</taxon>
    </lineage>
</organism>
<evidence type="ECO:0000313" key="1">
    <source>
        <dbReference type="EMBL" id="HGN84874.1"/>
    </source>
</evidence>
<gene>
    <name evidence="1" type="ORF">ENT80_01680</name>
</gene>
<accession>A0A7V4EFU8</accession>
<protein>
    <submittedName>
        <fullName evidence="1">Uncharacterized protein</fullName>
    </submittedName>
</protein>
<dbReference type="EMBL" id="DTAB01000101">
    <property type="protein sequence ID" value="HGN84874.1"/>
    <property type="molecule type" value="Genomic_DNA"/>
</dbReference>
<reference evidence="1" key="1">
    <citation type="journal article" date="2020" name="mSystems">
        <title>Genome- and Community-Level Interaction Insights into Carbon Utilization and Element Cycling Functions of Hydrothermarchaeota in Hydrothermal Sediment.</title>
        <authorList>
            <person name="Zhou Z."/>
            <person name="Liu Y."/>
            <person name="Xu W."/>
            <person name="Pan J."/>
            <person name="Luo Z.H."/>
            <person name="Li M."/>
        </authorList>
    </citation>
    <scope>NUCLEOTIDE SEQUENCE [LARGE SCALE GENOMIC DNA]</scope>
    <source>
        <strain evidence="1">SpSt-611</strain>
    </source>
</reference>
<comment type="caution">
    <text evidence="1">The sequence shown here is derived from an EMBL/GenBank/DDBJ whole genome shotgun (WGS) entry which is preliminary data.</text>
</comment>
<name>A0A7V4EFU8_9DEIN</name>
<dbReference type="AlphaFoldDB" id="A0A7V4EFU8"/>
<sequence length="65" mass="7232">MGLHFVSLGRWKGSSGPTYTLAWRLEGPVVGEEMLKGYPVRARGIGEFMAGPWRPWGARAMLKEV</sequence>
<proteinExistence type="predicted"/>